<proteinExistence type="inferred from homology"/>
<name>A0A6A5ZZR5_9PLEO</name>
<evidence type="ECO:0000313" key="6">
    <source>
        <dbReference type="Proteomes" id="UP000799771"/>
    </source>
</evidence>
<accession>A0A6A5ZZR5</accession>
<dbReference type="PANTHER" id="PTHR11559">
    <property type="entry name" value="CARBOXYLESTERASE"/>
    <property type="match status" value="1"/>
</dbReference>
<dbReference type="Proteomes" id="UP000799771">
    <property type="component" value="Unassembled WGS sequence"/>
</dbReference>
<dbReference type="InterPro" id="IPR002018">
    <property type="entry name" value="CarbesteraseB"/>
</dbReference>
<comment type="similarity">
    <text evidence="1 3">Belongs to the type-B carboxylesterase/lipase family.</text>
</comment>
<dbReference type="GeneID" id="54406629"/>
<keyword evidence="6" id="KW-1185">Reference proteome</keyword>
<dbReference type="InterPro" id="IPR050309">
    <property type="entry name" value="Type-B_Carboxylest/Lipase"/>
</dbReference>
<dbReference type="Pfam" id="PF00135">
    <property type="entry name" value="COesterase"/>
    <property type="match status" value="1"/>
</dbReference>
<keyword evidence="3" id="KW-0732">Signal</keyword>
<dbReference type="GO" id="GO:0016787">
    <property type="term" value="F:hydrolase activity"/>
    <property type="evidence" value="ECO:0007669"/>
    <property type="project" value="UniProtKB-KW"/>
</dbReference>
<evidence type="ECO:0000256" key="2">
    <source>
        <dbReference type="ARBA" id="ARBA00022801"/>
    </source>
</evidence>
<dbReference type="OrthoDB" id="408631at2759"/>
<protein>
    <recommendedName>
        <fullName evidence="3">Carboxylic ester hydrolase</fullName>
        <ecNumber evidence="3">3.1.1.-</ecNumber>
    </recommendedName>
</protein>
<dbReference type="EMBL" id="ML977516">
    <property type="protein sequence ID" value="KAF2125242.1"/>
    <property type="molecule type" value="Genomic_DNA"/>
</dbReference>
<dbReference type="SUPFAM" id="SSF53474">
    <property type="entry name" value="alpha/beta-Hydrolases"/>
    <property type="match status" value="1"/>
</dbReference>
<dbReference type="InterPro" id="IPR019826">
    <property type="entry name" value="Carboxylesterase_B_AS"/>
</dbReference>
<dbReference type="PROSITE" id="PS00122">
    <property type="entry name" value="CARBOXYLESTERASE_B_1"/>
    <property type="match status" value="1"/>
</dbReference>
<reference evidence="5" key="1">
    <citation type="journal article" date="2020" name="Stud. Mycol.">
        <title>101 Dothideomycetes genomes: a test case for predicting lifestyles and emergence of pathogens.</title>
        <authorList>
            <person name="Haridas S."/>
            <person name="Albert R."/>
            <person name="Binder M."/>
            <person name="Bloem J."/>
            <person name="Labutti K."/>
            <person name="Salamov A."/>
            <person name="Andreopoulos B."/>
            <person name="Baker S."/>
            <person name="Barry K."/>
            <person name="Bills G."/>
            <person name="Bluhm B."/>
            <person name="Cannon C."/>
            <person name="Castanera R."/>
            <person name="Culley D."/>
            <person name="Daum C."/>
            <person name="Ezra D."/>
            <person name="Gonzalez J."/>
            <person name="Henrissat B."/>
            <person name="Kuo A."/>
            <person name="Liang C."/>
            <person name="Lipzen A."/>
            <person name="Lutzoni F."/>
            <person name="Magnuson J."/>
            <person name="Mondo S."/>
            <person name="Nolan M."/>
            <person name="Ohm R."/>
            <person name="Pangilinan J."/>
            <person name="Park H.-J."/>
            <person name="Ramirez L."/>
            <person name="Alfaro M."/>
            <person name="Sun H."/>
            <person name="Tritt A."/>
            <person name="Yoshinaga Y."/>
            <person name="Zwiers L.-H."/>
            <person name="Turgeon B."/>
            <person name="Goodwin S."/>
            <person name="Spatafora J."/>
            <person name="Crous P."/>
            <person name="Grigoriev I."/>
        </authorList>
    </citation>
    <scope>NUCLEOTIDE SEQUENCE</scope>
    <source>
        <strain evidence="5">CBS 119687</strain>
    </source>
</reference>
<keyword evidence="2 3" id="KW-0378">Hydrolase</keyword>
<gene>
    <name evidence="5" type="ORF">P153DRAFT_348214</name>
</gene>
<dbReference type="AlphaFoldDB" id="A0A6A5ZZR5"/>
<evidence type="ECO:0000256" key="3">
    <source>
        <dbReference type="RuleBase" id="RU361235"/>
    </source>
</evidence>
<dbReference type="InterPro" id="IPR029058">
    <property type="entry name" value="AB_hydrolase_fold"/>
</dbReference>
<feature type="chain" id="PRO_5025704484" description="Carboxylic ester hydrolase" evidence="3">
    <location>
        <begin position="20"/>
        <end position="518"/>
    </location>
</feature>
<feature type="signal peptide" evidence="3">
    <location>
        <begin position="1"/>
        <end position="19"/>
    </location>
</feature>
<evidence type="ECO:0000313" key="5">
    <source>
        <dbReference type="EMBL" id="KAF2125242.1"/>
    </source>
</evidence>
<dbReference type="EC" id="3.1.1.-" evidence="3"/>
<evidence type="ECO:0000259" key="4">
    <source>
        <dbReference type="Pfam" id="PF00135"/>
    </source>
</evidence>
<sequence>MRSLVTFSLWLFASDLSLAVPNPSFEVVRTENGLITGHRSPNVNAVWEYLGIPYAQPPLGNLRFASPQRYRAKGPYNATNFGYDCPQQAAVQPSFPGFTSQALGLLSFFTGAAGTQRSEDCLTLNIWSKQTPRSSQKDKPVFVLFHGGRFAGGNTDTPFANGQYLANSEDIVVVSVNYRLNVFGFPGALGADTNLGLRDQRLAVEWLEKNIAAFGGSPNKIVIAGQSSGGASVDWWSYAYKKNPIVHGLMSTSGNAFSFPLNTPQKQKDNWFMLSALLGCGGSGDTLECMRKQSWQAISMAVSKIPPSAGGSPVRSTPPFYPIVDGQVIFDDYLSLASSGSFAKLPYFHGHNNHEQGYYVIPAFAQGRNVTEEQTAQFLLESFVCPHSYEARQRIKAKVPTWVYRYFGDWKNTRLYPTSGAYHGTELHMILGGSQDASGLPASQAQNDTTKLFQRAVAAFSDDPKSGLTRFGWPQFDSKTKSWIEIAVGNEPKATFARPDKYDERCPTVVLGALSTLS</sequence>
<evidence type="ECO:0000256" key="1">
    <source>
        <dbReference type="ARBA" id="ARBA00005964"/>
    </source>
</evidence>
<feature type="domain" description="Carboxylesterase type B" evidence="4">
    <location>
        <begin position="26"/>
        <end position="366"/>
    </location>
</feature>
<dbReference type="Gene3D" id="3.40.50.1820">
    <property type="entry name" value="alpha/beta hydrolase"/>
    <property type="match status" value="2"/>
</dbReference>
<organism evidence="5 6">
    <name type="scientific">Dothidotthia symphoricarpi CBS 119687</name>
    <dbReference type="NCBI Taxonomy" id="1392245"/>
    <lineage>
        <taxon>Eukaryota</taxon>
        <taxon>Fungi</taxon>
        <taxon>Dikarya</taxon>
        <taxon>Ascomycota</taxon>
        <taxon>Pezizomycotina</taxon>
        <taxon>Dothideomycetes</taxon>
        <taxon>Pleosporomycetidae</taxon>
        <taxon>Pleosporales</taxon>
        <taxon>Dothidotthiaceae</taxon>
        <taxon>Dothidotthia</taxon>
    </lineage>
</organism>
<dbReference type="RefSeq" id="XP_033519634.1">
    <property type="nucleotide sequence ID" value="XM_033666197.1"/>
</dbReference>